<dbReference type="AlphaFoldDB" id="A0A9N8QNP5"/>
<gene>
    <name evidence="2" type="ORF">JKILLFL_G440</name>
</gene>
<dbReference type="Pfam" id="PF07818">
    <property type="entry name" value="HCNGP"/>
    <property type="match status" value="1"/>
</dbReference>
<reference evidence="2 3" key="1">
    <citation type="submission" date="2020-10" db="EMBL/GenBank/DDBJ databases">
        <authorList>
            <person name="Sedaghatjoo S."/>
        </authorList>
    </citation>
    <scope>NUCLEOTIDE SEQUENCE [LARGE SCALE GENOMIC DNA]</scope>
    <source>
        <strain evidence="2 3">LLFL</strain>
    </source>
</reference>
<evidence type="ECO:0000256" key="1">
    <source>
        <dbReference type="SAM" id="MobiDB-lite"/>
    </source>
</evidence>
<name>A0A9N8QNP5_9BASI</name>
<organism evidence="2 3">
    <name type="scientific">Tilletia laevis</name>
    <dbReference type="NCBI Taxonomy" id="157183"/>
    <lineage>
        <taxon>Eukaryota</taxon>
        <taxon>Fungi</taxon>
        <taxon>Dikarya</taxon>
        <taxon>Basidiomycota</taxon>
        <taxon>Ustilaginomycotina</taxon>
        <taxon>Exobasidiomycetes</taxon>
        <taxon>Tilletiales</taxon>
        <taxon>Tilletiaceae</taxon>
        <taxon>Tilletia</taxon>
    </lineage>
</organism>
<dbReference type="EMBL" id="CAJHJF010006667">
    <property type="protein sequence ID" value="CAD6958163.1"/>
    <property type="molecule type" value="Genomic_DNA"/>
</dbReference>
<feature type="compositionally biased region" description="Low complexity" evidence="1">
    <location>
        <begin position="89"/>
        <end position="121"/>
    </location>
</feature>
<evidence type="ECO:0000313" key="3">
    <source>
        <dbReference type="Proteomes" id="UP000836404"/>
    </source>
</evidence>
<protein>
    <submittedName>
        <fullName evidence="2">Uncharacterized protein</fullName>
    </submittedName>
</protein>
<feature type="compositionally biased region" description="Low complexity" evidence="1">
    <location>
        <begin position="41"/>
        <end position="51"/>
    </location>
</feature>
<feature type="region of interest" description="Disordered" evidence="1">
    <location>
        <begin position="1"/>
        <end position="147"/>
    </location>
</feature>
<sequence length="242" mass="24975">MNALVSYSDDEGEHDAPRTAVPATAMTSRTAPSPAKTVPSGTATGVGATAASKNMRAASHLLKSGSSSGSPLAVRQRAPLPPSGSSKLAESTSAASGLGSASAGPSVSASRSYDGSSASASVPHERSPVAGSKGKERARENEMLSAGQKVQIPSLRRVCATSTGSQQQGIHFNSSTMRFQATHSPLIYDKLVFFVDIEETGSNYKLLTRPAAWDSHAAEQLKLGTRARSSRYMAAGGVIPEQ</sequence>
<feature type="compositionally biased region" description="Basic and acidic residues" evidence="1">
    <location>
        <begin position="123"/>
        <end position="142"/>
    </location>
</feature>
<dbReference type="GO" id="GO:0006355">
    <property type="term" value="P:regulation of DNA-templated transcription"/>
    <property type="evidence" value="ECO:0007669"/>
    <property type="project" value="InterPro"/>
</dbReference>
<accession>A0A9N8QNP5</accession>
<evidence type="ECO:0000313" key="2">
    <source>
        <dbReference type="EMBL" id="CAD6958163.1"/>
    </source>
</evidence>
<proteinExistence type="predicted"/>
<dbReference type="Proteomes" id="UP000836404">
    <property type="component" value="Unassembled WGS sequence"/>
</dbReference>
<keyword evidence="3" id="KW-1185">Reference proteome</keyword>
<dbReference type="InterPro" id="IPR012479">
    <property type="entry name" value="SAP30BP"/>
</dbReference>
<comment type="caution">
    <text evidence="2">The sequence shown here is derived from an EMBL/GenBank/DDBJ whole genome shotgun (WGS) entry which is preliminary data.</text>
</comment>